<gene>
    <name evidence="4" type="ORF">MCOR_388</name>
</gene>
<dbReference type="CDD" id="cd19756">
    <property type="entry name" value="Bbox2"/>
    <property type="match status" value="1"/>
</dbReference>
<proteinExistence type="predicted"/>
<dbReference type="InterPro" id="IPR047153">
    <property type="entry name" value="TRIM45/56/19-like"/>
</dbReference>
<organism evidence="4 5">
    <name type="scientific">Mytilus coruscus</name>
    <name type="common">Sea mussel</name>
    <dbReference type="NCBI Taxonomy" id="42192"/>
    <lineage>
        <taxon>Eukaryota</taxon>
        <taxon>Metazoa</taxon>
        <taxon>Spiralia</taxon>
        <taxon>Lophotrochozoa</taxon>
        <taxon>Mollusca</taxon>
        <taxon>Bivalvia</taxon>
        <taxon>Autobranchia</taxon>
        <taxon>Pteriomorphia</taxon>
        <taxon>Mytilida</taxon>
        <taxon>Mytiloidea</taxon>
        <taxon>Mytilidae</taxon>
        <taxon>Mytilinae</taxon>
        <taxon>Mytilus</taxon>
    </lineage>
</organism>
<evidence type="ECO:0000256" key="1">
    <source>
        <dbReference type="ARBA" id="ARBA00022737"/>
    </source>
</evidence>
<keyword evidence="3" id="KW-0175">Coiled coil</keyword>
<dbReference type="OrthoDB" id="6124642at2759"/>
<dbReference type="Gene3D" id="2.120.10.30">
    <property type="entry name" value="TolB, C-terminal domain"/>
    <property type="match status" value="1"/>
</dbReference>
<sequence>MAARFGTKCSIHIGQKLEYFCCDKLICVSCQIDHSNHISLMSISEKCEEVKRSIPNYQTSLQNLQSYVDRKIWEYESLRTKNEENRIKNKEKIQKKIKNLMKHLKEVEANLQNEFENGHTRIKEILNTITDHHRGKKEDIISMRRICDRIPNMQTEIVPVQNAMQLRNKLDDFLANRELQYQQPQIPEFIAAETMPNKNILRQIIGSVNDGLDMDSDWVTTITEQYEIEKKFKVKWKNIGISPVGTDCGWLYRIGTNGPIQLVSQNGDKIIEIPSQNIEKIFTTSRKNAWITKVGTENITVLKQRGEFEHRFKIPNGFHCFGICPTKSGTGVWICLANAASFVPNLKGKTKVVKMTVWGGTVCEIECSYGQNVFTFPYRCVESTVNEDVYVIDRLIEDNKGQVLFFNKDGKPTGGYIGTELNREFNPRDICCNSQGDIIISDFSNDAIHILFPEGNLQNILRLDLRSLKKPLSVAVDDTDIMWVTFNNGDIVIITNYHLADHSTLLYSR</sequence>
<dbReference type="EMBL" id="CACVKT020000104">
    <property type="protein sequence ID" value="CAC5355973.1"/>
    <property type="molecule type" value="Genomic_DNA"/>
</dbReference>
<dbReference type="PROSITE" id="PS51125">
    <property type="entry name" value="NHL"/>
    <property type="match status" value="1"/>
</dbReference>
<evidence type="ECO:0000256" key="3">
    <source>
        <dbReference type="SAM" id="Coils"/>
    </source>
</evidence>
<dbReference type="PANTHER" id="PTHR25462">
    <property type="entry name" value="BONUS, ISOFORM C-RELATED"/>
    <property type="match status" value="1"/>
</dbReference>
<accession>A0A6J7ZVJ5</accession>
<protein>
    <recommendedName>
        <fullName evidence="6">B box-type domain-containing protein</fullName>
    </recommendedName>
</protein>
<dbReference type="SUPFAM" id="SSF63829">
    <property type="entry name" value="Calcium-dependent phosphotriesterase"/>
    <property type="match status" value="1"/>
</dbReference>
<dbReference type="PANTHER" id="PTHR25462:SF296">
    <property type="entry name" value="MEIOTIC P26, ISOFORM F"/>
    <property type="match status" value="1"/>
</dbReference>
<dbReference type="SUPFAM" id="SSF57845">
    <property type="entry name" value="B-box zinc-binding domain"/>
    <property type="match status" value="1"/>
</dbReference>
<dbReference type="InterPro" id="IPR011042">
    <property type="entry name" value="6-blade_b-propeller_TolB-like"/>
</dbReference>
<reference evidence="4 5" key="1">
    <citation type="submission" date="2020-06" db="EMBL/GenBank/DDBJ databases">
        <authorList>
            <person name="Li R."/>
            <person name="Bekaert M."/>
        </authorList>
    </citation>
    <scope>NUCLEOTIDE SEQUENCE [LARGE SCALE GENOMIC DNA]</scope>
    <source>
        <strain evidence="5">wild</strain>
    </source>
</reference>
<feature type="coiled-coil region" evidence="3">
    <location>
        <begin position="90"/>
        <end position="117"/>
    </location>
</feature>
<name>A0A6J7ZVJ5_MYTCO</name>
<evidence type="ECO:0008006" key="6">
    <source>
        <dbReference type="Google" id="ProtNLM"/>
    </source>
</evidence>
<feature type="repeat" description="NHL" evidence="2">
    <location>
        <begin position="426"/>
        <end position="454"/>
    </location>
</feature>
<evidence type="ECO:0000313" key="4">
    <source>
        <dbReference type="EMBL" id="CAC5355973.1"/>
    </source>
</evidence>
<dbReference type="AlphaFoldDB" id="A0A6J7ZVJ5"/>
<evidence type="ECO:0000256" key="2">
    <source>
        <dbReference type="PROSITE-ProRule" id="PRU00504"/>
    </source>
</evidence>
<keyword evidence="1" id="KW-0677">Repeat</keyword>
<evidence type="ECO:0000313" key="5">
    <source>
        <dbReference type="Proteomes" id="UP000507470"/>
    </source>
</evidence>
<dbReference type="Gene3D" id="3.30.160.60">
    <property type="entry name" value="Classic Zinc Finger"/>
    <property type="match status" value="1"/>
</dbReference>
<dbReference type="Proteomes" id="UP000507470">
    <property type="component" value="Unassembled WGS sequence"/>
</dbReference>
<keyword evidence="5" id="KW-1185">Reference proteome</keyword>
<dbReference type="InterPro" id="IPR001258">
    <property type="entry name" value="NHL_repeat"/>
</dbReference>